<dbReference type="PROSITE" id="PS50191">
    <property type="entry name" value="CRAL_TRIO"/>
    <property type="match status" value="1"/>
</dbReference>
<dbReference type="Gene3D" id="3.40.525.10">
    <property type="entry name" value="CRAL-TRIO lipid binding domain"/>
    <property type="match status" value="1"/>
</dbReference>
<reference evidence="2" key="1">
    <citation type="submission" date="2016-07" db="EMBL/GenBank/DDBJ databases">
        <authorList>
            <person name="Bretaudeau A."/>
        </authorList>
    </citation>
    <scope>NUCLEOTIDE SEQUENCE</scope>
    <source>
        <strain evidence="2">Rice</strain>
        <tissue evidence="2">Whole body</tissue>
    </source>
</reference>
<dbReference type="AlphaFoldDB" id="A0A2H1VN25"/>
<name>A0A2H1VN25_SPOFR</name>
<dbReference type="InterPro" id="IPR036273">
    <property type="entry name" value="CRAL/TRIO_N_dom_sf"/>
</dbReference>
<protein>
    <submittedName>
        <fullName evidence="2">SFRICE_003906</fullName>
    </submittedName>
</protein>
<feature type="domain" description="CRAL-TRIO" evidence="1">
    <location>
        <begin position="95"/>
        <end position="258"/>
    </location>
</feature>
<dbReference type="GO" id="GO:1902936">
    <property type="term" value="F:phosphatidylinositol bisphosphate binding"/>
    <property type="evidence" value="ECO:0007669"/>
    <property type="project" value="TreeGrafter"/>
</dbReference>
<dbReference type="PANTHER" id="PTHR10174:SF230">
    <property type="entry name" value="ALPHA-TOCOPHEROL TRANSFER PROTEIN-LIKE"/>
    <property type="match status" value="1"/>
</dbReference>
<evidence type="ECO:0000313" key="2">
    <source>
        <dbReference type="EMBL" id="SOQ41862.1"/>
    </source>
</evidence>
<dbReference type="CDD" id="cd00170">
    <property type="entry name" value="SEC14"/>
    <property type="match status" value="1"/>
</dbReference>
<dbReference type="SUPFAM" id="SSF52087">
    <property type="entry name" value="CRAL/TRIO domain"/>
    <property type="match status" value="1"/>
</dbReference>
<sequence>MAVLHGPSLKQAEIIAQELGESPGDLARGVQDLRSMLAASPCLPQPENVDKRVLELFVRGCRMDLDRARSKLEAYCLARARFRDLYEHRSLTCPPLNDVCKFMDIVVLPKLTDEGYRITIFRIRAEYPESSADIANTVRAVLLTSDVRMYDEHQIAGDVFIYEVSNVRGSIVAHVAAAANAVRRSIQLAQAAYPQRLKRIHVVGSPPFLASSLALMRNCVNEKIKRRYYLHPKVEELLEHIPAQVLPREWGGDEENIDILAKKWRRRIDEVSPYLRIFNEACSTAKVPSNDVDIYGTVGAFRKLDID</sequence>
<organism evidence="2">
    <name type="scientific">Spodoptera frugiperda</name>
    <name type="common">Fall armyworm</name>
    <dbReference type="NCBI Taxonomy" id="7108"/>
    <lineage>
        <taxon>Eukaryota</taxon>
        <taxon>Metazoa</taxon>
        <taxon>Ecdysozoa</taxon>
        <taxon>Arthropoda</taxon>
        <taxon>Hexapoda</taxon>
        <taxon>Insecta</taxon>
        <taxon>Pterygota</taxon>
        <taxon>Neoptera</taxon>
        <taxon>Endopterygota</taxon>
        <taxon>Lepidoptera</taxon>
        <taxon>Glossata</taxon>
        <taxon>Ditrysia</taxon>
        <taxon>Noctuoidea</taxon>
        <taxon>Noctuidae</taxon>
        <taxon>Amphipyrinae</taxon>
        <taxon>Spodoptera</taxon>
    </lineage>
</organism>
<dbReference type="EMBL" id="ODYU01003294">
    <property type="protein sequence ID" value="SOQ41862.1"/>
    <property type="molecule type" value="Genomic_DNA"/>
</dbReference>
<dbReference type="SUPFAM" id="SSF46938">
    <property type="entry name" value="CRAL/TRIO N-terminal domain"/>
    <property type="match status" value="1"/>
</dbReference>
<dbReference type="SMART" id="SM00516">
    <property type="entry name" value="SEC14"/>
    <property type="match status" value="1"/>
</dbReference>
<gene>
    <name evidence="2" type="ORF">SFRICE_003906</name>
</gene>
<accession>A0A2H1VN25</accession>
<dbReference type="InterPro" id="IPR001251">
    <property type="entry name" value="CRAL-TRIO_dom"/>
</dbReference>
<dbReference type="GO" id="GO:0016020">
    <property type="term" value="C:membrane"/>
    <property type="evidence" value="ECO:0007669"/>
    <property type="project" value="TreeGrafter"/>
</dbReference>
<dbReference type="InterPro" id="IPR036865">
    <property type="entry name" value="CRAL-TRIO_dom_sf"/>
</dbReference>
<dbReference type="PRINTS" id="PR00180">
    <property type="entry name" value="CRETINALDHBP"/>
</dbReference>
<dbReference type="PANTHER" id="PTHR10174">
    <property type="entry name" value="ALPHA-TOCOPHEROL TRANSFER PROTEIN-RELATED"/>
    <property type="match status" value="1"/>
</dbReference>
<dbReference type="Pfam" id="PF00650">
    <property type="entry name" value="CRAL_TRIO"/>
    <property type="match status" value="1"/>
</dbReference>
<evidence type="ECO:0000259" key="1">
    <source>
        <dbReference type="PROSITE" id="PS50191"/>
    </source>
</evidence>
<proteinExistence type="predicted"/>